<keyword evidence="2" id="KW-0732">Signal</keyword>
<evidence type="ECO:0008006" key="5">
    <source>
        <dbReference type="Google" id="ProtNLM"/>
    </source>
</evidence>
<feature type="chain" id="PRO_5047098748" description="PKD domain-containing protein" evidence="2">
    <location>
        <begin position="22"/>
        <end position="168"/>
    </location>
</feature>
<proteinExistence type="predicted"/>
<comment type="caution">
    <text evidence="3">The sequence shown here is derived from an EMBL/GenBank/DDBJ whole genome shotgun (WGS) entry which is preliminary data.</text>
</comment>
<sequence length="168" mass="17691">MNRTRPALLVSALLIGSLALAACNRDPEPVAPATPPPAQPVEPATPPEPERPAPTVTVTAVQLGTDTAADRTIAAPATSFSASDDTIVAAVSTSAIGDAAMPSSGTLTARWTFEDGQLVDERSEQLDFTGADVTNFRISNPEDWPQGRYTLEISLDGEVVETREFTIE</sequence>
<protein>
    <recommendedName>
        <fullName evidence="5">PKD domain-containing protein</fullName>
    </recommendedName>
</protein>
<evidence type="ECO:0000256" key="1">
    <source>
        <dbReference type="SAM" id="MobiDB-lite"/>
    </source>
</evidence>
<dbReference type="Proteomes" id="UP001156940">
    <property type="component" value="Unassembled WGS sequence"/>
</dbReference>
<feature type="region of interest" description="Disordered" evidence="1">
    <location>
        <begin position="27"/>
        <end position="53"/>
    </location>
</feature>
<evidence type="ECO:0000313" key="4">
    <source>
        <dbReference type="Proteomes" id="UP001156940"/>
    </source>
</evidence>
<name>A0ABT6J6V3_9GAMM</name>
<feature type="compositionally biased region" description="Pro residues" evidence="1">
    <location>
        <begin position="29"/>
        <end position="47"/>
    </location>
</feature>
<dbReference type="RefSeq" id="WP_280573489.1">
    <property type="nucleotide sequence ID" value="NZ_JARXRM010000025.1"/>
</dbReference>
<keyword evidence="4" id="KW-1185">Reference proteome</keyword>
<dbReference type="PROSITE" id="PS51257">
    <property type="entry name" value="PROKAR_LIPOPROTEIN"/>
    <property type="match status" value="1"/>
</dbReference>
<evidence type="ECO:0000256" key="2">
    <source>
        <dbReference type="SAM" id="SignalP"/>
    </source>
</evidence>
<gene>
    <name evidence="3" type="ORF">QFW77_06075</name>
</gene>
<accession>A0ABT6J6V3</accession>
<organism evidence="3 4">
    <name type="scientific">Luteimonas endophytica</name>
    <dbReference type="NCBI Taxonomy" id="3042023"/>
    <lineage>
        <taxon>Bacteria</taxon>
        <taxon>Pseudomonadati</taxon>
        <taxon>Pseudomonadota</taxon>
        <taxon>Gammaproteobacteria</taxon>
        <taxon>Lysobacterales</taxon>
        <taxon>Lysobacteraceae</taxon>
        <taxon>Luteimonas</taxon>
    </lineage>
</organism>
<reference evidence="3 4" key="1">
    <citation type="submission" date="2023-04" db="EMBL/GenBank/DDBJ databases">
        <title>Luteimonas endophyticus RD2P54.</title>
        <authorList>
            <person name="Sun J.-Q."/>
        </authorList>
    </citation>
    <scope>NUCLEOTIDE SEQUENCE [LARGE SCALE GENOMIC DNA]</scope>
    <source>
        <strain evidence="3 4">RD2P54</strain>
    </source>
</reference>
<evidence type="ECO:0000313" key="3">
    <source>
        <dbReference type="EMBL" id="MDH5822557.1"/>
    </source>
</evidence>
<dbReference type="EMBL" id="JARXRM010000025">
    <property type="protein sequence ID" value="MDH5822557.1"/>
    <property type="molecule type" value="Genomic_DNA"/>
</dbReference>
<feature type="signal peptide" evidence="2">
    <location>
        <begin position="1"/>
        <end position="21"/>
    </location>
</feature>